<evidence type="ECO:0000256" key="1">
    <source>
        <dbReference type="ARBA" id="ARBA00004418"/>
    </source>
</evidence>
<dbReference type="CDD" id="cd03019">
    <property type="entry name" value="DsbA_DsbA"/>
    <property type="match status" value="1"/>
</dbReference>
<name>A0ABT2AL48_9BURK</name>
<evidence type="ECO:0000256" key="5">
    <source>
        <dbReference type="ARBA" id="ARBA00023157"/>
    </source>
</evidence>
<keyword evidence="4 7" id="KW-0574">Periplasm</keyword>
<dbReference type="InterPro" id="IPR001853">
    <property type="entry name" value="DSBA-like_thioredoxin_dom"/>
</dbReference>
<evidence type="ECO:0000256" key="3">
    <source>
        <dbReference type="ARBA" id="ARBA00022729"/>
    </source>
</evidence>
<organism evidence="10 11">
    <name type="scientific">Massilia agri</name>
    <dbReference type="NCBI Taxonomy" id="1886785"/>
    <lineage>
        <taxon>Bacteria</taxon>
        <taxon>Pseudomonadati</taxon>
        <taxon>Pseudomonadota</taxon>
        <taxon>Betaproteobacteria</taxon>
        <taxon>Burkholderiales</taxon>
        <taxon>Oxalobacteraceae</taxon>
        <taxon>Telluria group</taxon>
        <taxon>Massilia</taxon>
    </lineage>
</organism>
<dbReference type="InterPro" id="IPR036249">
    <property type="entry name" value="Thioredoxin-like_sf"/>
</dbReference>
<dbReference type="PIRSF" id="PIRSF001488">
    <property type="entry name" value="Tdi_protein"/>
    <property type="match status" value="1"/>
</dbReference>
<dbReference type="Gene3D" id="3.40.30.10">
    <property type="entry name" value="Glutaredoxin"/>
    <property type="match status" value="1"/>
</dbReference>
<dbReference type="InterPro" id="IPR023205">
    <property type="entry name" value="DsbA/DsbL"/>
</dbReference>
<dbReference type="PANTHER" id="PTHR35891">
    <property type="entry name" value="THIOL:DISULFIDE INTERCHANGE PROTEIN DSBA"/>
    <property type="match status" value="1"/>
</dbReference>
<dbReference type="InterPro" id="IPR017937">
    <property type="entry name" value="Thioredoxin_CS"/>
</dbReference>
<dbReference type="Pfam" id="PF01323">
    <property type="entry name" value="DSBA"/>
    <property type="match status" value="1"/>
</dbReference>
<comment type="caution">
    <text evidence="10">The sequence shown here is derived from an EMBL/GenBank/DDBJ whole genome shotgun (WGS) entry which is preliminary data.</text>
</comment>
<evidence type="ECO:0000313" key="11">
    <source>
        <dbReference type="Proteomes" id="UP001206572"/>
    </source>
</evidence>
<evidence type="ECO:0000259" key="9">
    <source>
        <dbReference type="PROSITE" id="PS51352"/>
    </source>
</evidence>
<keyword evidence="3 8" id="KW-0732">Signal</keyword>
<evidence type="ECO:0000256" key="4">
    <source>
        <dbReference type="ARBA" id="ARBA00022764"/>
    </source>
</evidence>
<evidence type="ECO:0000256" key="2">
    <source>
        <dbReference type="ARBA" id="ARBA00005791"/>
    </source>
</evidence>
<dbReference type="PROSITE" id="PS51352">
    <property type="entry name" value="THIOREDOXIN_2"/>
    <property type="match status" value="1"/>
</dbReference>
<feature type="chain" id="PRO_5046781302" description="Thiol:disulfide interchange protein" evidence="8">
    <location>
        <begin position="23"/>
        <end position="221"/>
    </location>
</feature>
<reference evidence="10 11" key="1">
    <citation type="submission" date="2022-08" db="EMBL/GenBank/DDBJ databases">
        <title>Reclassification of Massilia species as members of the genera Telluria, Duganella, Pseudoduganella, Mokoshia gen. nov. and Zemynaea gen. nov. using orthogonal and non-orthogonal genome-based approaches.</title>
        <authorList>
            <person name="Bowman J.P."/>
        </authorList>
    </citation>
    <scope>NUCLEOTIDE SEQUENCE [LARGE SCALE GENOMIC DNA]</scope>
    <source>
        <strain evidence="10 11">JCM 31661</strain>
    </source>
</reference>
<keyword evidence="11" id="KW-1185">Reference proteome</keyword>
<feature type="signal peptide" evidence="8">
    <location>
        <begin position="1"/>
        <end position="22"/>
    </location>
</feature>
<dbReference type="SUPFAM" id="SSF52833">
    <property type="entry name" value="Thioredoxin-like"/>
    <property type="match status" value="1"/>
</dbReference>
<evidence type="ECO:0000313" key="10">
    <source>
        <dbReference type="EMBL" id="MCS0596463.1"/>
    </source>
</evidence>
<dbReference type="PANTHER" id="PTHR35891:SF3">
    <property type="entry name" value="THIOL:DISULFIDE INTERCHANGE PROTEIN DSBL"/>
    <property type="match status" value="1"/>
</dbReference>
<accession>A0ABT2AL48</accession>
<feature type="domain" description="Thioredoxin" evidence="9">
    <location>
        <begin position="12"/>
        <end position="214"/>
    </location>
</feature>
<dbReference type="InterPro" id="IPR013766">
    <property type="entry name" value="Thioredoxin_domain"/>
</dbReference>
<protein>
    <recommendedName>
        <fullName evidence="7">Thiol:disulfide interchange protein</fullName>
    </recommendedName>
</protein>
<evidence type="ECO:0000256" key="7">
    <source>
        <dbReference type="PIRNR" id="PIRNR001488"/>
    </source>
</evidence>
<comment type="similarity">
    <text evidence="2">Belongs to the thioredoxin family. DsbA subfamily.</text>
</comment>
<evidence type="ECO:0000256" key="8">
    <source>
        <dbReference type="SAM" id="SignalP"/>
    </source>
</evidence>
<comment type="subcellular location">
    <subcellularLocation>
        <location evidence="1 7">Periplasm</location>
    </subcellularLocation>
</comment>
<dbReference type="RefSeq" id="WP_258827506.1">
    <property type="nucleotide sequence ID" value="NZ_JANUHA010000005.1"/>
</dbReference>
<keyword evidence="6" id="KW-0676">Redox-active center</keyword>
<dbReference type="EMBL" id="JANUHA010000005">
    <property type="protein sequence ID" value="MCS0596463.1"/>
    <property type="molecule type" value="Genomic_DNA"/>
</dbReference>
<dbReference type="InterPro" id="IPR050824">
    <property type="entry name" value="Thiol_disulfide_DsbA"/>
</dbReference>
<dbReference type="PROSITE" id="PS00194">
    <property type="entry name" value="THIOREDOXIN_1"/>
    <property type="match status" value="1"/>
</dbReference>
<dbReference type="Proteomes" id="UP001206572">
    <property type="component" value="Unassembled WGS sequence"/>
</dbReference>
<keyword evidence="5 7" id="KW-1015">Disulfide bond</keyword>
<evidence type="ECO:0000256" key="6">
    <source>
        <dbReference type="ARBA" id="ARBA00023284"/>
    </source>
</evidence>
<sequence>MQPLRRLACAAVLLAAAALAGASPTSPREGAEFTLLQESQPTDSGKKVEVIEFFAYYCPHCYAFEPRLAAWVKKQGDNIVFRRVHVPRGEAVAAQQRLFFTLESLGMLEQYHDKAFNAMHVERLPLSQDEQVFDWASRAGIDRARFIDTYRSFGVQAKVRRAQAMMDGYRITHWPMVAIDGRFLTSPGMVSEANGSSGEQALAGTLSVMDVLVARARADKK</sequence>
<gene>
    <name evidence="10" type="ORF">NX780_08875</name>
</gene>
<proteinExistence type="inferred from homology"/>